<reference evidence="2" key="1">
    <citation type="journal article" date="2019" name="Int. J. Syst. Evol. Microbiol.">
        <title>The Global Catalogue of Microorganisms (GCM) 10K type strain sequencing project: providing services to taxonomists for standard genome sequencing and annotation.</title>
        <authorList>
            <consortium name="The Broad Institute Genomics Platform"/>
            <consortium name="The Broad Institute Genome Sequencing Center for Infectious Disease"/>
            <person name="Wu L."/>
            <person name="Ma J."/>
        </authorList>
    </citation>
    <scope>NUCLEOTIDE SEQUENCE [LARGE SCALE GENOMIC DNA]</scope>
    <source>
        <strain evidence="2">TBRC 1276</strain>
    </source>
</reference>
<evidence type="ECO:0000313" key="1">
    <source>
        <dbReference type="EMBL" id="MFC4014030.1"/>
    </source>
</evidence>
<keyword evidence="2" id="KW-1185">Reference proteome</keyword>
<name>A0ABV8GJA1_9ACTN</name>
<dbReference type="EMBL" id="JBHSBI010000031">
    <property type="protein sequence ID" value="MFC4014030.1"/>
    <property type="molecule type" value="Genomic_DNA"/>
</dbReference>
<proteinExistence type="predicted"/>
<dbReference type="RefSeq" id="WP_379533877.1">
    <property type="nucleotide sequence ID" value="NZ_JBHSBI010000031.1"/>
</dbReference>
<organism evidence="1 2">
    <name type="scientific">Nonomuraea purpurea</name>
    <dbReference type="NCBI Taxonomy" id="1849276"/>
    <lineage>
        <taxon>Bacteria</taxon>
        <taxon>Bacillati</taxon>
        <taxon>Actinomycetota</taxon>
        <taxon>Actinomycetes</taxon>
        <taxon>Streptosporangiales</taxon>
        <taxon>Streptosporangiaceae</taxon>
        <taxon>Nonomuraea</taxon>
    </lineage>
</organism>
<evidence type="ECO:0000313" key="2">
    <source>
        <dbReference type="Proteomes" id="UP001595851"/>
    </source>
</evidence>
<sequence length="78" mass="8259">MAVKPAGGKRCTRIVLPTGHSIILPPPEHLVFYTVLVAMGALEIVEWPIVGIVAIGHLLAGQHRFPTLQQAGEAVEAA</sequence>
<protein>
    <submittedName>
        <fullName evidence="1">Uncharacterized protein</fullName>
    </submittedName>
</protein>
<dbReference type="Proteomes" id="UP001595851">
    <property type="component" value="Unassembled WGS sequence"/>
</dbReference>
<comment type="caution">
    <text evidence="1">The sequence shown here is derived from an EMBL/GenBank/DDBJ whole genome shotgun (WGS) entry which is preliminary data.</text>
</comment>
<gene>
    <name evidence="1" type="ORF">ACFOY2_42865</name>
</gene>
<accession>A0ABV8GJA1</accession>